<dbReference type="STRING" id="1043002.A0A074XX04"/>
<evidence type="ECO:0000313" key="2">
    <source>
        <dbReference type="Proteomes" id="UP000030706"/>
    </source>
</evidence>
<dbReference type="Gene3D" id="3.40.50.720">
    <property type="entry name" value="NAD(P)-binding Rossmann-like Domain"/>
    <property type="match status" value="1"/>
</dbReference>
<dbReference type="HOGENOM" id="CLU_007383_12_2_1"/>
<dbReference type="Proteomes" id="UP000030706">
    <property type="component" value="Unassembled WGS sequence"/>
</dbReference>
<dbReference type="RefSeq" id="XP_029755378.1">
    <property type="nucleotide sequence ID" value="XM_029910029.1"/>
</dbReference>
<sequence length="283" mass="31314">MKIFLLGATGYIGGDLLYLLNKTHPEYEITVLPCLTQIFYRYINSLHPHLRHRSPDPRRGGPSQPRHGKIYNDITDIDDITSFPSAADHRNVDEIVLDLANAESERIKTAIVCPAVIYGTGRGPVKTTSLAIPFIAADVLNRGTGIAPEGEWVWGNVHVEDMSRLTLSLIEIAATTNTASNTALWGKDAYYFVEASESDWADIIRQVVREAHEAGLVQSEEVKYLNNANAVEQGGPVYAYFFTNSRSRGSRARELLDWEPVQVGIEGTIREAVMAEASKLGML</sequence>
<dbReference type="InterPro" id="IPR036291">
    <property type="entry name" value="NAD(P)-bd_dom_sf"/>
</dbReference>
<name>A0A074XX04_AURPU</name>
<evidence type="ECO:0000313" key="1">
    <source>
        <dbReference type="EMBL" id="KEQ79191.1"/>
    </source>
</evidence>
<dbReference type="EMBL" id="KL585008">
    <property type="protein sequence ID" value="KEQ79191.1"/>
    <property type="molecule type" value="Genomic_DNA"/>
</dbReference>
<dbReference type="SUPFAM" id="SSF51735">
    <property type="entry name" value="NAD(P)-binding Rossmann-fold domains"/>
    <property type="match status" value="1"/>
</dbReference>
<dbReference type="AlphaFoldDB" id="A0A074XX04"/>
<gene>
    <name evidence="1" type="ORF">M438DRAFT_409661</name>
</gene>
<organism evidence="1 2">
    <name type="scientific">Aureobasidium pullulans EXF-150</name>
    <dbReference type="NCBI Taxonomy" id="1043002"/>
    <lineage>
        <taxon>Eukaryota</taxon>
        <taxon>Fungi</taxon>
        <taxon>Dikarya</taxon>
        <taxon>Ascomycota</taxon>
        <taxon>Pezizomycotina</taxon>
        <taxon>Dothideomycetes</taxon>
        <taxon>Dothideomycetidae</taxon>
        <taxon>Dothideales</taxon>
        <taxon>Saccotheciaceae</taxon>
        <taxon>Aureobasidium</taxon>
    </lineage>
</organism>
<protein>
    <recommendedName>
        <fullName evidence="3">NAD(P)-binding protein</fullName>
    </recommendedName>
</protein>
<evidence type="ECO:0008006" key="3">
    <source>
        <dbReference type="Google" id="ProtNLM"/>
    </source>
</evidence>
<dbReference type="GO" id="GO:0004029">
    <property type="term" value="F:aldehyde dehydrogenase (NAD+) activity"/>
    <property type="evidence" value="ECO:0007669"/>
    <property type="project" value="TreeGrafter"/>
</dbReference>
<dbReference type="GeneID" id="40752335"/>
<accession>A0A074XX04</accession>
<dbReference type="PANTHER" id="PTHR48079">
    <property type="entry name" value="PROTEIN YEEZ"/>
    <property type="match status" value="1"/>
</dbReference>
<dbReference type="PANTHER" id="PTHR48079:SF6">
    <property type="entry name" value="NAD(P)-BINDING DOMAIN-CONTAINING PROTEIN-RELATED"/>
    <property type="match status" value="1"/>
</dbReference>
<reference evidence="1 2" key="1">
    <citation type="journal article" date="2014" name="BMC Genomics">
        <title>Genome sequencing of four Aureobasidium pullulans varieties: biotechnological potential, stress tolerance, and description of new species.</title>
        <authorList>
            <person name="Gostin Ar C."/>
            <person name="Ohm R.A."/>
            <person name="Kogej T."/>
            <person name="Sonjak S."/>
            <person name="Turk M."/>
            <person name="Zajc J."/>
            <person name="Zalar P."/>
            <person name="Grube M."/>
            <person name="Sun H."/>
            <person name="Han J."/>
            <person name="Sharma A."/>
            <person name="Chiniquy J."/>
            <person name="Ngan C.Y."/>
            <person name="Lipzen A."/>
            <person name="Barry K."/>
            <person name="Grigoriev I.V."/>
            <person name="Gunde-Cimerman N."/>
        </authorList>
    </citation>
    <scope>NUCLEOTIDE SEQUENCE [LARGE SCALE GENOMIC DNA]</scope>
    <source>
        <strain evidence="1 2">EXF-150</strain>
    </source>
</reference>
<dbReference type="GO" id="GO:0005737">
    <property type="term" value="C:cytoplasm"/>
    <property type="evidence" value="ECO:0007669"/>
    <property type="project" value="TreeGrafter"/>
</dbReference>
<keyword evidence="2" id="KW-1185">Reference proteome</keyword>
<proteinExistence type="predicted"/>
<dbReference type="InterPro" id="IPR051783">
    <property type="entry name" value="NAD(P)-dependent_oxidoreduct"/>
</dbReference>